<dbReference type="EMBL" id="JPWB01000003">
    <property type="protein sequence ID" value="RCK23005.1"/>
    <property type="molecule type" value="Genomic_DNA"/>
</dbReference>
<name>A0A367VCR6_9PROT</name>
<dbReference type="AlphaFoldDB" id="A0A367VCR6"/>
<dbReference type="Gene3D" id="3.20.20.450">
    <property type="entry name" value="EAL domain"/>
    <property type="match status" value="1"/>
</dbReference>
<accession>A0A367VCR6</accession>
<evidence type="ECO:0000313" key="2">
    <source>
        <dbReference type="EMBL" id="RCK23005.1"/>
    </source>
</evidence>
<protein>
    <recommendedName>
        <fullName evidence="4">EAL domain-containing protein</fullName>
    </recommendedName>
</protein>
<organism evidence="2 3">
    <name type="scientific">Thalassospira profundimaris</name>
    <dbReference type="NCBI Taxonomy" id="502049"/>
    <lineage>
        <taxon>Bacteria</taxon>
        <taxon>Pseudomonadati</taxon>
        <taxon>Pseudomonadota</taxon>
        <taxon>Alphaproteobacteria</taxon>
        <taxon>Rhodospirillales</taxon>
        <taxon>Thalassospiraceae</taxon>
        <taxon>Thalassospira</taxon>
    </lineage>
</organism>
<dbReference type="SUPFAM" id="SSF141868">
    <property type="entry name" value="EAL domain-like"/>
    <property type="match status" value="1"/>
</dbReference>
<sequence>MIEPQQYGQQALQEYLLLDYVQRLETRKYGHRAVHIHLSRLKPFHRRDYHIRVATNTFESYVKLYVGRIFVLTNNDLIFVWKDKSIADVEPAVDTLRYLFRDDPLSQDDSEETGFCTWFNLNTEFQEFLLLCQHLDDRAKKLQKSLNMRSAVQREKDNNTLGPITAENLAELEETIHTADLSEHIRQQPVCVFAHGGSKELHPVFDEFFVSIADLRNALMPNIDLASNRWLFQHMTETLDKRMLNYLCKRTFKTHASSFSINLNLGTLTSKDFDKFDENVRRNWPGNVIIELNQVDLKDFDKFDETVRSKWPGNVIIELNQVDLFSNLETYLSVRDDFHQRGYRILIDNLTVEALSFVDRKRLKADFIKVAWREEMTDNVIRKKYSEMDNLVKNSGRERVILCRCDSPTAIKFGQSLGITLFQGRYIDNMIARQRRAKRDGAKPVKPAAKKPAPR</sequence>
<evidence type="ECO:0000313" key="3">
    <source>
        <dbReference type="Proteomes" id="UP000253061"/>
    </source>
</evidence>
<gene>
    <name evidence="2" type="ORF">TH6_08125</name>
</gene>
<proteinExistence type="predicted"/>
<comment type="caution">
    <text evidence="2">The sequence shown here is derived from an EMBL/GenBank/DDBJ whole genome shotgun (WGS) entry which is preliminary data.</text>
</comment>
<dbReference type="Proteomes" id="UP000253061">
    <property type="component" value="Unassembled WGS sequence"/>
</dbReference>
<feature type="region of interest" description="Disordered" evidence="1">
    <location>
        <begin position="435"/>
        <end position="455"/>
    </location>
</feature>
<evidence type="ECO:0000256" key="1">
    <source>
        <dbReference type="SAM" id="MobiDB-lite"/>
    </source>
</evidence>
<evidence type="ECO:0008006" key="4">
    <source>
        <dbReference type="Google" id="ProtNLM"/>
    </source>
</evidence>
<reference evidence="2 3" key="1">
    <citation type="submission" date="2014-07" db="EMBL/GenBank/DDBJ databases">
        <title>Draft genome sequence of Thalassospira profundimaris R8-17.</title>
        <authorList>
            <person name="Lai Q."/>
            <person name="Shao Z."/>
        </authorList>
    </citation>
    <scope>NUCLEOTIDE SEQUENCE [LARGE SCALE GENOMIC DNA]</scope>
    <source>
        <strain evidence="2 3">R8-17</strain>
    </source>
</reference>
<dbReference type="InterPro" id="IPR035919">
    <property type="entry name" value="EAL_sf"/>
</dbReference>
<dbReference type="RefSeq" id="WP_114129825.1">
    <property type="nucleotide sequence ID" value="NZ_JPWB01000003.1"/>
</dbReference>